<feature type="domain" description="N-acetyltransferase" evidence="3">
    <location>
        <begin position="12"/>
        <end position="157"/>
    </location>
</feature>
<feature type="domain" description="N-acetyltransferase" evidence="3">
    <location>
        <begin position="213"/>
        <end position="358"/>
    </location>
</feature>
<keyword evidence="2" id="KW-0012">Acyltransferase</keyword>
<dbReference type="Pfam" id="PF00583">
    <property type="entry name" value="Acetyltransf_1"/>
    <property type="match status" value="2"/>
</dbReference>
<proteinExistence type="predicted"/>
<organism evidence="4 5">
    <name type="scientific">Deinococcus aerolatus</name>
    <dbReference type="NCBI Taxonomy" id="522487"/>
    <lineage>
        <taxon>Bacteria</taxon>
        <taxon>Thermotogati</taxon>
        <taxon>Deinococcota</taxon>
        <taxon>Deinococci</taxon>
        <taxon>Deinococcales</taxon>
        <taxon>Deinococcaceae</taxon>
        <taxon>Deinococcus</taxon>
    </lineage>
</organism>
<dbReference type="SUPFAM" id="SSF55729">
    <property type="entry name" value="Acyl-CoA N-acyltransferases (Nat)"/>
    <property type="match status" value="2"/>
</dbReference>
<dbReference type="RefSeq" id="WP_188973580.1">
    <property type="nucleotide sequence ID" value="NZ_BMOL01000019.1"/>
</dbReference>
<dbReference type="EMBL" id="BMOL01000019">
    <property type="protein sequence ID" value="GGL90733.1"/>
    <property type="molecule type" value="Genomic_DNA"/>
</dbReference>
<sequence>MDRAGLDLGGGYRARPIALDTYRAACARLEGQIFGGGSLYAFDPNARPAPPLGETFAWGLYAGEDLIGWSFAHQKDERTVSMADTGILPEHQGRGLYTRLLPHLLDTFRNAGYTLVQSHHRATNNAVIIPKLRAGFFIQGLNLYEGGLNVALTLSLDDTYREAMHVRSGFRAARDEVARRLGLPSASSEKTVPSTAVRLPGGQGEDTDLGGGYVLRPVSYGVYYDIYTQLENAVYGSVSLDWPTPARLEPPEYPRYAWLLGHGGQVVGWQYSRQWNARTAYMVNTGLLPAHRGQGLYTRVLPPVLAALRARGYDLVRSHHHVTNNAVLVPKLRAGFRVQGVQVDDHGVMAVLMLGFGGLYRDYMDVRSGLKRPAGEVAQALGLEGP</sequence>
<dbReference type="PANTHER" id="PTHR43420:SF47">
    <property type="entry name" value="N-ACETYLTRANSFERASE DOMAIN-CONTAINING PROTEIN"/>
    <property type="match status" value="1"/>
</dbReference>
<dbReference type="InterPro" id="IPR050680">
    <property type="entry name" value="YpeA/RimI_acetyltransf"/>
</dbReference>
<dbReference type="InterPro" id="IPR016181">
    <property type="entry name" value="Acyl_CoA_acyltransferase"/>
</dbReference>
<dbReference type="Proteomes" id="UP000639973">
    <property type="component" value="Unassembled WGS sequence"/>
</dbReference>
<keyword evidence="5" id="KW-1185">Reference proteome</keyword>
<accession>A0ABQ2GFE4</accession>
<dbReference type="PROSITE" id="PS51186">
    <property type="entry name" value="GNAT"/>
    <property type="match status" value="2"/>
</dbReference>
<keyword evidence="1" id="KW-0808">Transferase</keyword>
<dbReference type="InterPro" id="IPR000182">
    <property type="entry name" value="GNAT_dom"/>
</dbReference>
<evidence type="ECO:0000256" key="1">
    <source>
        <dbReference type="ARBA" id="ARBA00022679"/>
    </source>
</evidence>
<dbReference type="PANTHER" id="PTHR43420">
    <property type="entry name" value="ACETYLTRANSFERASE"/>
    <property type="match status" value="1"/>
</dbReference>
<evidence type="ECO:0000256" key="2">
    <source>
        <dbReference type="ARBA" id="ARBA00023315"/>
    </source>
</evidence>
<name>A0ABQ2GFE4_9DEIO</name>
<protein>
    <submittedName>
        <fullName evidence="4">Acetyltransferase</fullName>
    </submittedName>
</protein>
<gene>
    <name evidence="4" type="ORF">GCM10010840_30980</name>
</gene>
<reference evidence="5" key="1">
    <citation type="journal article" date="2019" name="Int. J. Syst. Evol. Microbiol.">
        <title>The Global Catalogue of Microorganisms (GCM) 10K type strain sequencing project: providing services to taxonomists for standard genome sequencing and annotation.</title>
        <authorList>
            <consortium name="The Broad Institute Genomics Platform"/>
            <consortium name="The Broad Institute Genome Sequencing Center for Infectious Disease"/>
            <person name="Wu L."/>
            <person name="Ma J."/>
        </authorList>
    </citation>
    <scope>NUCLEOTIDE SEQUENCE [LARGE SCALE GENOMIC DNA]</scope>
    <source>
        <strain evidence="5">JCM 15442</strain>
    </source>
</reference>
<dbReference type="Gene3D" id="3.40.630.30">
    <property type="match status" value="2"/>
</dbReference>
<evidence type="ECO:0000313" key="4">
    <source>
        <dbReference type="EMBL" id="GGL90733.1"/>
    </source>
</evidence>
<comment type="caution">
    <text evidence="4">The sequence shown here is derived from an EMBL/GenBank/DDBJ whole genome shotgun (WGS) entry which is preliminary data.</text>
</comment>
<evidence type="ECO:0000259" key="3">
    <source>
        <dbReference type="PROSITE" id="PS51186"/>
    </source>
</evidence>
<evidence type="ECO:0000313" key="5">
    <source>
        <dbReference type="Proteomes" id="UP000639973"/>
    </source>
</evidence>
<dbReference type="CDD" id="cd04301">
    <property type="entry name" value="NAT_SF"/>
    <property type="match status" value="2"/>
</dbReference>